<dbReference type="AlphaFoldDB" id="A0A653K9K5"/>
<protein>
    <recommendedName>
        <fullName evidence="3">PD-(D/E)XK nuclease superfamily protein</fullName>
    </recommendedName>
</protein>
<name>A0A653K9K5_9GAMM</name>
<dbReference type="EMBL" id="CABWKZ010000045">
    <property type="protein sequence ID" value="VXA57672.1"/>
    <property type="molecule type" value="Genomic_DNA"/>
</dbReference>
<evidence type="ECO:0008006" key="3">
    <source>
        <dbReference type="Google" id="ProtNLM"/>
    </source>
</evidence>
<organism evidence="1 2">
    <name type="scientific">Acinetobacter proteolyticus</name>
    <dbReference type="NCBI Taxonomy" id="1776741"/>
    <lineage>
        <taxon>Bacteria</taxon>
        <taxon>Pseudomonadati</taxon>
        <taxon>Pseudomonadota</taxon>
        <taxon>Gammaproteobacteria</taxon>
        <taxon>Moraxellales</taxon>
        <taxon>Moraxellaceae</taxon>
        <taxon>Acinetobacter</taxon>
    </lineage>
</organism>
<sequence length="379" mass="44846">MITVKEWKMDKKVDIEILDKNFLENFKILKFEKKEEDEIFLQLIRADKIEAVSTKILAYIFDTHNNHGLGSLPLKALFTLLGIKGLVPKLSTTKQEISCFYGRKIKKNGRMDLIIEASPYLFVIENKIRHKLDNPLEIYREWVEKKYSKNDDFTEKHYIVLGVNKPKEDLKNFKFVSHHNLVTKILEYKGEISSAESTHLTPFIEDYFRAMKNMNTALSQEESQILDFCMNNFAKLDQLHDFKEKIASVFESSLINIVQEIEVFSGREVYRDFADNWKDLGVYSDSQFFFVKEWACVLQIHYQLERIGLYLTPYSKTHKKVLSREKFEEFLVYLKSLKIKFVEHEPINNEFYIEIAKFEPMAENSKIIKKINELISRLQ</sequence>
<dbReference type="Proteomes" id="UP000430404">
    <property type="component" value="Unassembled WGS sequence"/>
</dbReference>
<gene>
    <name evidence="1" type="ORF">ACI8B_50158</name>
</gene>
<evidence type="ECO:0000313" key="1">
    <source>
        <dbReference type="EMBL" id="VXA57672.1"/>
    </source>
</evidence>
<proteinExistence type="predicted"/>
<dbReference type="InterPro" id="IPR029470">
    <property type="entry name" value="PDDEXK_4"/>
</dbReference>
<dbReference type="Pfam" id="PF14281">
    <property type="entry name" value="PDDEXK_4"/>
    <property type="match status" value="1"/>
</dbReference>
<reference evidence="1 2" key="1">
    <citation type="submission" date="2019-10" db="EMBL/GenBank/DDBJ databases">
        <authorList>
            <person name="Karimi E."/>
        </authorList>
    </citation>
    <scope>NUCLEOTIDE SEQUENCE [LARGE SCALE GENOMIC DNA]</scope>
    <source>
        <strain evidence="1">Acinetobacter sp. 8BE</strain>
    </source>
</reference>
<accession>A0A653K9K5</accession>
<evidence type="ECO:0000313" key="2">
    <source>
        <dbReference type="Proteomes" id="UP000430404"/>
    </source>
</evidence>